<keyword evidence="5" id="KW-1185">Reference proteome</keyword>
<dbReference type="PANTHER" id="PTHR12835:SF5">
    <property type="entry name" value="BIOTIN--PROTEIN LIGASE"/>
    <property type="match status" value="1"/>
</dbReference>
<dbReference type="PANTHER" id="PTHR12835">
    <property type="entry name" value="BIOTIN PROTEIN LIGASE"/>
    <property type="match status" value="1"/>
</dbReference>
<evidence type="ECO:0000259" key="3">
    <source>
        <dbReference type="PROSITE" id="PS51733"/>
    </source>
</evidence>
<organism evidence="4 5">
    <name type="scientific">Mola mola</name>
    <name type="common">Ocean sunfish</name>
    <name type="synonym">Tetraodon mola</name>
    <dbReference type="NCBI Taxonomy" id="94237"/>
    <lineage>
        <taxon>Eukaryota</taxon>
        <taxon>Metazoa</taxon>
        <taxon>Chordata</taxon>
        <taxon>Craniata</taxon>
        <taxon>Vertebrata</taxon>
        <taxon>Euteleostomi</taxon>
        <taxon>Actinopterygii</taxon>
        <taxon>Neopterygii</taxon>
        <taxon>Teleostei</taxon>
        <taxon>Neoteleostei</taxon>
        <taxon>Acanthomorphata</taxon>
        <taxon>Eupercaria</taxon>
        <taxon>Tetraodontiformes</taxon>
        <taxon>Molidae</taxon>
        <taxon>Mola</taxon>
    </lineage>
</organism>
<dbReference type="STRING" id="94237.ENSMMOP00000008295"/>
<reference evidence="4" key="1">
    <citation type="submission" date="2025-08" db="UniProtKB">
        <authorList>
            <consortium name="Ensembl"/>
        </authorList>
    </citation>
    <scope>IDENTIFICATION</scope>
</reference>
<dbReference type="Gene3D" id="3.30.930.10">
    <property type="entry name" value="Bira Bifunctional Protein, Domain 2"/>
    <property type="match status" value="1"/>
</dbReference>
<protein>
    <recommendedName>
        <fullName evidence="3">BPL/LPL catalytic domain-containing protein</fullName>
    </recommendedName>
</protein>
<keyword evidence="2" id="KW-0436">Ligase</keyword>
<evidence type="ECO:0000256" key="1">
    <source>
        <dbReference type="ARBA" id="ARBA00009934"/>
    </source>
</evidence>
<dbReference type="InterPro" id="IPR004408">
    <property type="entry name" value="Biotin_CoA_COase_ligase"/>
</dbReference>
<dbReference type="InterPro" id="IPR004143">
    <property type="entry name" value="BPL_LPL_catalytic"/>
</dbReference>
<proteinExistence type="inferred from homology"/>
<sequence length="771" mass="85850">QAYDDLSRWTVLLDIHSLCCGSLWYQLTSVVCCVQVLKWSDYCLPLACSPGHPFRVVGQASVDNFTRLGVAFIEDRLHLDDGLLPSKIVRSLHLSLEANRKKKERPGSEPFCNCQNLIPVGDSDYNSLGNHHLMDSHGHRLHLSSCHECLELENSTILSVKYASAENIPDLPDDNSPVGSWDENLDEVEHNASRSFAQSSKFDFNFKPPNVLVYTGGSQERFQAVSRLLSECMNMEDNIIYPLLPQQAFGDPWLDNTKLLVLAEEEPLPPQLQTRFLIYLSKGGRVLGLASTFCPPGLCLALRDRQPGQICTLSFTREDSAELKLNLLASGRVYIRDIQGRGEVELWGQLKGDDPHQREMVIVRVTHEEDDGEAVLCQVHLELAPDFHHLTSEGFDKLKVSNALRFEVLTEILTYLGITCKQNQTPALSPVHLLATSQASFLKWLQTHADQNGFLTFSKAYLKMVSSTELQGSCLLPEDSLALVTDSSASQKWAQFCMETYKKNLKTNQLGRILLYAEVVNSTMDLLEGLTLHLPKDVGLIVVAAQQIKGRGRGKNAWLSPLGCAMFTLGVQVDLTSRLGRRIPFLQHLAALAVVEAVCTLPGYQDIDLRVKWPNDIYYSNLMKLGGVLVTSTLIGATFHLLIGCGFNVTNSNPTVCINDLIQQYNKQCNCSLKPLSCAQLIGRTVSCLENLISSFQQGGPDAVLPRYYKRWLHSGTSVHLWSEDGLEAEVVGLDQDGYLQVYSKEQGVVSLEPDGNSFDMLKNLIVIKQR</sequence>
<reference evidence="4" key="2">
    <citation type="submission" date="2025-09" db="UniProtKB">
        <authorList>
            <consortium name="Ensembl"/>
        </authorList>
    </citation>
    <scope>IDENTIFICATION</scope>
</reference>
<evidence type="ECO:0000256" key="2">
    <source>
        <dbReference type="ARBA" id="ARBA00022598"/>
    </source>
</evidence>
<dbReference type="GO" id="GO:0005737">
    <property type="term" value="C:cytoplasm"/>
    <property type="evidence" value="ECO:0007669"/>
    <property type="project" value="TreeGrafter"/>
</dbReference>
<dbReference type="InterPro" id="IPR045864">
    <property type="entry name" value="aa-tRNA-synth_II/BPL/LPL"/>
</dbReference>
<dbReference type="AlphaFoldDB" id="A0A3Q4AUB4"/>
<feature type="domain" description="BPL/LPL catalytic" evidence="3">
    <location>
        <begin position="499"/>
        <end position="697"/>
    </location>
</feature>
<dbReference type="Ensembl" id="ENSMMOT00000008447.1">
    <property type="protein sequence ID" value="ENSMMOP00000008295.1"/>
    <property type="gene ID" value="ENSMMOG00000006426.1"/>
</dbReference>
<accession>A0A3Q4AUB4</accession>
<dbReference type="Proteomes" id="UP000261620">
    <property type="component" value="Unplaced"/>
</dbReference>
<dbReference type="SUPFAM" id="SSF55681">
    <property type="entry name" value="Class II aaRS and biotin synthetases"/>
    <property type="match status" value="1"/>
</dbReference>
<name>A0A3Q4AUB4_MOLML</name>
<dbReference type="PROSITE" id="PS51733">
    <property type="entry name" value="BPL_LPL_CATALYTIC"/>
    <property type="match status" value="1"/>
</dbReference>
<dbReference type="OMA" id="VEHCPLH"/>
<dbReference type="NCBIfam" id="TIGR00121">
    <property type="entry name" value="birA_ligase"/>
    <property type="match status" value="1"/>
</dbReference>
<dbReference type="Pfam" id="PF03099">
    <property type="entry name" value="BPL_LplA_LipB"/>
    <property type="match status" value="1"/>
</dbReference>
<evidence type="ECO:0000313" key="5">
    <source>
        <dbReference type="Proteomes" id="UP000261620"/>
    </source>
</evidence>
<dbReference type="CDD" id="cd16442">
    <property type="entry name" value="BPL"/>
    <property type="match status" value="1"/>
</dbReference>
<comment type="similarity">
    <text evidence="1">Belongs to the biotin--protein ligase family.</text>
</comment>
<evidence type="ECO:0000313" key="4">
    <source>
        <dbReference type="Ensembl" id="ENSMMOP00000008295.1"/>
    </source>
</evidence>
<dbReference type="GO" id="GO:0004077">
    <property type="term" value="F:biotin--[biotin carboxyl-carrier protein] ligase activity"/>
    <property type="evidence" value="ECO:0007669"/>
    <property type="project" value="InterPro"/>
</dbReference>